<dbReference type="PANTHER" id="PTHR35302">
    <property type="match status" value="1"/>
</dbReference>
<keyword evidence="1" id="KW-0812">Transmembrane</keyword>
<dbReference type="Pfam" id="PF12046">
    <property type="entry name" value="CCB1"/>
    <property type="match status" value="1"/>
</dbReference>
<reference evidence="2 3" key="1">
    <citation type="submission" date="2018-03" db="EMBL/GenBank/DDBJ databases">
        <title>The ancient ancestry and fast evolution of plastids.</title>
        <authorList>
            <person name="Moore K.R."/>
            <person name="Magnabosco C."/>
            <person name="Momper L."/>
            <person name="Gold D.A."/>
            <person name="Bosak T."/>
            <person name="Fournier G.P."/>
        </authorList>
    </citation>
    <scope>NUCLEOTIDE SEQUENCE [LARGE SCALE GENOMIC DNA]</scope>
    <source>
        <strain evidence="2 3">CCALA 016</strain>
    </source>
</reference>
<comment type="caution">
    <text evidence="2">The sequence shown here is derived from an EMBL/GenBank/DDBJ whole genome shotgun (WGS) entry which is preliminary data.</text>
</comment>
<proteinExistence type="predicted"/>
<keyword evidence="1" id="KW-1133">Transmembrane helix</keyword>
<evidence type="ECO:0000313" key="2">
    <source>
        <dbReference type="EMBL" id="PSF32119.1"/>
    </source>
</evidence>
<keyword evidence="1" id="KW-0472">Membrane</keyword>
<reference evidence="2 3" key="2">
    <citation type="submission" date="2018-03" db="EMBL/GenBank/DDBJ databases">
        <authorList>
            <person name="Keele B.F."/>
        </authorList>
    </citation>
    <scope>NUCLEOTIDE SEQUENCE [LARGE SCALE GENOMIC DNA]</scope>
    <source>
        <strain evidence="2 3">CCALA 016</strain>
    </source>
</reference>
<protein>
    <submittedName>
        <fullName evidence="2">Cofactor assembly of complex C subunit B</fullName>
    </submittedName>
</protein>
<evidence type="ECO:0000256" key="1">
    <source>
        <dbReference type="SAM" id="Phobius"/>
    </source>
</evidence>
<dbReference type="PANTHER" id="PTHR35302:SF1">
    <property type="entry name" value="PROTEIN COFACTOR ASSEMBLY OF COMPLEX C SUBUNIT B CCB1, CHLOROPLASTIC"/>
    <property type="match status" value="1"/>
</dbReference>
<evidence type="ECO:0000313" key="3">
    <source>
        <dbReference type="Proteomes" id="UP000239001"/>
    </source>
</evidence>
<organism evidence="2 3">
    <name type="scientific">Aphanothece hegewaldii CCALA 016</name>
    <dbReference type="NCBI Taxonomy" id="2107694"/>
    <lineage>
        <taxon>Bacteria</taxon>
        <taxon>Bacillati</taxon>
        <taxon>Cyanobacteriota</taxon>
        <taxon>Cyanophyceae</taxon>
        <taxon>Oscillatoriophycideae</taxon>
        <taxon>Chroococcales</taxon>
        <taxon>Aphanothecaceae</taxon>
        <taxon>Aphanothece</taxon>
    </lineage>
</organism>
<dbReference type="InterPro" id="IPR021919">
    <property type="entry name" value="CCB1"/>
</dbReference>
<accession>A0A2T1LS29</accession>
<feature type="transmembrane region" description="Helical" evidence="1">
    <location>
        <begin position="109"/>
        <end position="128"/>
    </location>
</feature>
<dbReference type="EMBL" id="PXOH01000039">
    <property type="protein sequence ID" value="PSF32119.1"/>
    <property type="molecule type" value="Genomic_DNA"/>
</dbReference>
<feature type="transmembrane region" description="Helical" evidence="1">
    <location>
        <begin position="6"/>
        <end position="24"/>
    </location>
</feature>
<feature type="transmembrane region" description="Helical" evidence="1">
    <location>
        <begin position="81"/>
        <end position="103"/>
    </location>
</feature>
<name>A0A2T1LS29_9CHRO</name>
<dbReference type="Proteomes" id="UP000239001">
    <property type="component" value="Unassembled WGS sequence"/>
</dbReference>
<keyword evidence="3" id="KW-1185">Reference proteome</keyword>
<sequence>MNTPILYSTFFLTLLMFIGLFFFIRASVKERTEKLTLMAEISEDSLLSQLKTYFAQRAYKVQSINAEDNQVTFQGMVQPSWFLAIFLSILAAVGLFCLSLVITYLSPAFSPWILVITFLSPGAGLFYWKKAGRLEKISLKLEPIPLSQIEEQTRITVIGHRDELSELQQALSLKLVS</sequence>
<dbReference type="AlphaFoldDB" id="A0A2T1LS29"/>
<dbReference type="RefSeq" id="WP_106459065.1">
    <property type="nucleotide sequence ID" value="NZ_PXOH01000039.1"/>
</dbReference>
<gene>
    <name evidence="2" type="ORF">C7H19_22000</name>
</gene>
<dbReference type="OrthoDB" id="513241at2"/>